<evidence type="ECO:0000313" key="2">
    <source>
        <dbReference type="EMBL" id="KAK7202068.1"/>
    </source>
</evidence>
<feature type="transmembrane region" description="Helical" evidence="1">
    <location>
        <begin position="86"/>
        <end position="109"/>
    </location>
</feature>
<protein>
    <submittedName>
        <fullName evidence="2">Uncharacterized protein</fullName>
    </submittedName>
</protein>
<evidence type="ECO:0000256" key="1">
    <source>
        <dbReference type="SAM" id="Phobius"/>
    </source>
</evidence>
<feature type="transmembrane region" description="Helical" evidence="1">
    <location>
        <begin position="245"/>
        <end position="264"/>
    </location>
</feature>
<comment type="caution">
    <text evidence="2">The sequence shown here is derived from an EMBL/GenBank/DDBJ whole genome shotgun (WGS) entry which is preliminary data.</text>
</comment>
<gene>
    <name evidence="2" type="ORF">NESM_000275500</name>
</gene>
<feature type="transmembrane region" description="Helical" evidence="1">
    <location>
        <begin position="32"/>
        <end position="51"/>
    </location>
</feature>
<evidence type="ECO:0000313" key="3">
    <source>
        <dbReference type="Proteomes" id="UP001430356"/>
    </source>
</evidence>
<keyword evidence="1" id="KW-0472">Membrane</keyword>
<feature type="transmembrane region" description="Helical" evidence="1">
    <location>
        <begin position="211"/>
        <end position="233"/>
    </location>
</feature>
<keyword evidence="3" id="KW-1185">Reference proteome</keyword>
<organism evidence="2 3">
    <name type="scientific">Novymonas esmeraldas</name>
    <dbReference type="NCBI Taxonomy" id="1808958"/>
    <lineage>
        <taxon>Eukaryota</taxon>
        <taxon>Discoba</taxon>
        <taxon>Euglenozoa</taxon>
        <taxon>Kinetoplastea</taxon>
        <taxon>Metakinetoplastina</taxon>
        <taxon>Trypanosomatida</taxon>
        <taxon>Trypanosomatidae</taxon>
        <taxon>Novymonas</taxon>
    </lineage>
</organism>
<proteinExistence type="predicted"/>
<accession>A0AAW0FDC7</accession>
<dbReference type="Proteomes" id="UP001430356">
    <property type="component" value="Unassembled WGS sequence"/>
</dbReference>
<name>A0AAW0FDC7_9TRYP</name>
<dbReference type="EMBL" id="JAECZO010000024">
    <property type="protein sequence ID" value="KAK7202068.1"/>
    <property type="molecule type" value="Genomic_DNA"/>
</dbReference>
<dbReference type="AlphaFoldDB" id="A0AAW0FDC7"/>
<sequence>MGWFTKARPTTPIYIPDARRPSYSYIAKSPDVLLSSLLMGACYYVLMYITGDTTFEGPQGLWRTFGRKSRARMQSRDAELLPEPPLALSLDMIAVVLCAVATNCFLSACSRVLMKEQRRIENAAEAERLEAMTLPETRKERLATEAAELAERVKFWAANDERRKAGQAPRRERIKRLDVLADEVMTNIIVTVSVAVSLCAGYSIMTQRPNQVRGLGLAVMLLVLMGAIIACGLDRHLSGMQHYCNFIHSLSLVAVLGLVARASVLAT</sequence>
<reference evidence="2 3" key="1">
    <citation type="journal article" date="2021" name="MBio">
        <title>A New Model Trypanosomatid, Novymonas esmeraldas: Genomic Perception of Its 'Candidatus Pandoraea novymonadis' Endosymbiont.</title>
        <authorList>
            <person name="Zakharova A."/>
            <person name="Saura A."/>
            <person name="Butenko A."/>
            <person name="Podesvova L."/>
            <person name="Warmusova S."/>
            <person name="Kostygov A.Y."/>
            <person name="Nenarokova A."/>
            <person name="Lukes J."/>
            <person name="Opperdoes F.R."/>
            <person name="Yurchenko V."/>
        </authorList>
    </citation>
    <scope>NUCLEOTIDE SEQUENCE [LARGE SCALE GENOMIC DNA]</scope>
    <source>
        <strain evidence="2 3">E262AT.01</strain>
    </source>
</reference>
<keyword evidence="1" id="KW-1133">Transmembrane helix</keyword>
<keyword evidence="1" id="KW-0812">Transmembrane</keyword>
<feature type="transmembrane region" description="Helical" evidence="1">
    <location>
        <begin position="184"/>
        <end position="205"/>
    </location>
</feature>